<name>A0ABY4PJL6_9ACTN</name>
<sequence length="94" mass="10084">MTDRVPELLRTRADLAELAAFPVNFDVSRAYHVEDVHLASGASLEPIAGDDTGGTYFLCAGSAALHASSEARGSNTRLLDGPSARYPEARFHRP</sequence>
<feature type="region of interest" description="Disordered" evidence="1">
    <location>
        <begin position="69"/>
        <end position="94"/>
    </location>
</feature>
<organism evidence="2 3">
    <name type="scientific">Streptomyces durmitorensis</name>
    <dbReference type="NCBI Taxonomy" id="319947"/>
    <lineage>
        <taxon>Bacteria</taxon>
        <taxon>Bacillati</taxon>
        <taxon>Actinomycetota</taxon>
        <taxon>Actinomycetes</taxon>
        <taxon>Kitasatosporales</taxon>
        <taxon>Streptomycetaceae</taxon>
        <taxon>Streptomyces</taxon>
    </lineage>
</organism>
<evidence type="ECO:0000256" key="1">
    <source>
        <dbReference type="SAM" id="MobiDB-lite"/>
    </source>
</evidence>
<evidence type="ECO:0008006" key="4">
    <source>
        <dbReference type="Google" id="ProtNLM"/>
    </source>
</evidence>
<dbReference type="RefSeq" id="WP_249585289.1">
    <property type="nucleotide sequence ID" value="NZ_BAAAQL010000045.1"/>
</dbReference>
<gene>
    <name evidence="2" type="ORF">M4V62_01160</name>
</gene>
<dbReference type="EMBL" id="CP097289">
    <property type="protein sequence ID" value="UQT53791.1"/>
    <property type="molecule type" value="Genomic_DNA"/>
</dbReference>
<reference evidence="2 3" key="1">
    <citation type="submission" date="2022-05" db="EMBL/GenBank/DDBJ databases">
        <authorList>
            <person name="Zhou X."/>
            <person name="Li K."/>
            <person name="Man Y."/>
        </authorList>
    </citation>
    <scope>NUCLEOTIDE SEQUENCE [LARGE SCALE GENOMIC DNA]</scope>
    <source>
        <strain evidence="2 3">MS405</strain>
    </source>
</reference>
<proteinExistence type="predicted"/>
<evidence type="ECO:0000313" key="3">
    <source>
        <dbReference type="Proteomes" id="UP000829992"/>
    </source>
</evidence>
<evidence type="ECO:0000313" key="2">
    <source>
        <dbReference type="EMBL" id="UQT53791.1"/>
    </source>
</evidence>
<protein>
    <recommendedName>
        <fullName evidence="4">Cyclic nucleotide-binding domain-containing protein</fullName>
    </recommendedName>
</protein>
<keyword evidence="3" id="KW-1185">Reference proteome</keyword>
<dbReference type="Proteomes" id="UP000829992">
    <property type="component" value="Chromosome"/>
</dbReference>
<accession>A0ABY4PJL6</accession>